<keyword evidence="2" id="KW-1185">Reference proteome</keyword>
<evidence type="ECO:0008006" key="3">
    <source>
        <dbReference type="Google" id="ProtNLM"/>
    </source>
</evidence>
<dbReference type="EMBL" id="JAACXV010013787">
    <property type="protein sequence ID" value="KAF7272302.1"/>
    <property type="molecule type" value="Genomic_DNA"/>
</dbReference>
<gene>
    <name evidence="1" type="ORF">GWI33_014904</name>
</gene>
<dbReference type="AlphaFoldDB" id="A0A834I4A6"/>
<sequence length="124" mass="14674">MDKYTPQERAEVVTLFIGNNRSVIAIQRKLRQKYLNRPVPHKTIAYRLHANFGQYGTTPDRIRPERQRTSRNAENMALVWSIRRRGSQLHTSARSLRQILKTNLKMFPYKTQLVQKLLSRDPDQ</sequence>
<accession>A0A834I4A6</accession>
<dbReference type="Proteomes" id="UP000625711">
    <property type="component" value="Unassembled WGS sequence"/>
</dbReference>
<evidence type="ECO:0000313" key="2">
    <source>
        <dbReference type="Proteomes" id="UP000625711"/>
    </source>
</evidence>
<organism evidence="1 2">
    <name type="scientific">Rhynchophorus ferrugineus</name>
    <name type="common">Red palm weevil</name>
    <name type="synonym">Curculio ferrugineus</name>
    <dbReference type="NCBI Taxonomy" id="354439"/>
    <lineage>
        <taxon>Eukaryota</taxon>
        <taxon>Metazoa</taxon>
        <taxon>Ecdysozoa</taxon>
        <taxon>Arthropoda</taxon>
        <taxon>Hexapoda</taxon>
        <taxon>Insecta</taxon>
        <taxon>Pterygota</taxon>
        <taxon>Neoptera</taxon>
        <taxon>Endopterygota</taxon>
        <taxon>Coleoptera</taxon>
        <taxon>Polyphaga</taxon>
        <taxon>Cucujiformia</taxon>
        <taxon>Curculionidae</taxon>
        <taxon>Dryophthorinae</taxon>
        <taxon>Rhynchophorus</taxon>
    </lineage>
</organism>
<protein>
    <recommendedName>
        <fullName evidence="3">DUF4817 domain-containing protein</fullName>
    </recommendedName>
</protein>
<evidence type="ECO:0000313" key="1">
    <source>
        <dbReference type="EMBL" id="KAF7272302.1"/>
    </source>
</evidence>
<name>A0A834I4A6_RHYFE</name>
<reference evidence="1" key="1">
    <citation type="submission" date="2020-08" db="EMBL/GenBank/DDBJ databases">
        <title>Genome sequencing and assembly of the red palm weevil Rhynchophorus ferrugineus.</title>
        <authorList>
            <person name="Dias G.B."/>
            <person name="Bergman C.M."/>
            <person name="Manee M."/>
        </authorList>
    </citation>
    <scope>NUCLEOTIDE SEQUENCE</scope>
    <source>
        <strain evidence="1">AA-2017</strain>
        <tissue evidence="1">Whole larva</tissue>
    </source>
</reference>
<proteinExistence type="predicted"/>
<comment type="caution">
    <text evidence="1">The sequence shown here is derived from an EMBL/GenBank/DDBJ whole genome shotgun (WGS) entry which is preliminary data.</text>
</comment>
<dbReference type="OrthoDB" id="9979538at2759"/>